<gene>
    <name evidence="1" type="ORF">IAA73_04085</name>
</gene>
<reference evidence="1" key="2">
    <citation type="journal article" date="2021" name="PeerJ">
        <title>Extensive microbial diversity within the chicken gut microbiome revealed by metagenomics and culture.</title>
        <authorList>
            <person name="Gilroy R."/>
            <person name="Ravi A."/>
            <person name="Getino M."/>
            <person name="Pursley I."/>
            <person name="Horton D.L."/>
            <person name="Alikhan N.F."/>
            <person name="Baker D."/>
            <person name="Gharbi K."/>
            <person name="Hall N."/>
            <person name="Watson M."/>
            <person name="Adriaenssens E.M."/>
            <person name="Foster-Nyarko E."/>
            <person name="Jarju S."/>
            <person name="Secka A."/>
            <person name="Antonio M."/>
            <person name="Oren A."/>
            <person name="Chaudhuri R.R."/>
            <person name="La Ragione R."/>
            <person name="Hildebrand F."/>
            <person name="Pallen M.J."/>
        </authorList>
    </citation>
    <scope>NUCLEOTIDE SEQUENCE</scope>
    <source>
        <strain evidence="1">G3-3990</strain>
    </source>
</reference>
<organism evidence="1 2">
    <name type="scientific">Candidatus Gallipaludibacter merdavium</name>
    <dbReference type="NCBI Taxonomy" id="2840839"/>
    <lineage>
        <taxon>Bacteria</taxon>
        <taxon>Pseudomonadati</taxon>
        <taxon>Bacteroidota</taxon>
        <taxon>Bacteroidia</taxon>
        <taxon>Bacteroidales</taxon>
        <taxon>Candidatus Gallipaludibacter</taxon>
    </lineage>
</organism>
<comment type="caution">
    <text evidence="1">The sequence shown here is derived from an EMBL/GenBank/DDBJ whole genome shotgun (WGS) entry which is preliminary data.</text>
</comment>
<dbReference type="EMBL" id="JADIMG010000042">
    <property type="protein sequence ID" value="MBO8459497.1"/>
    <property type="molecule type" value="Genomic_DNA"/>
</dbReference>
<evidence type="ECO:0000313" key="1">
    <source>
        <dbReference type="EMBL" id="MBO8459497.1"/>
    </source>
</evidence>
<name>A0A9D9N3Z5_9BACT</name>
<reference evidence="1" key="1">
    <citation type="submission" date="2020-10" db="EMBL/GenBank/DDBJ databases">
        <authorList>
            <person name="Gilroy R."/>
        </authorList>
    </citation>
    <scope>NUCLEOTIDE SEQUENCE</scope>
    <source>
        <strain evidence="1">G3-3990</strain>
    </source>
</reference>
<dbReference type="PROSITE" id="PS51257">
    <property type="entry name" value="PROKAR_LIPOPROTEIN"/>
    <property type="match status" value="1"/>
</dbReference>
<proteinExistence type="predicted"/>
<sequence>MKKSKLFYLVMGIALSISSCVDRNTPSGDGNDNTGNEVVLSPEQQMEKMREVATRALNTFQVEDQRDVLELTDYFVYTYDEYGWEDVKEHYKQDYALFRTLPNYIKRVASGNVTTSITTELYSFPKLAAIFEANEMTHMWEYKGQAGENEIIFRFKNPEGKSCEAKLMGEGSEFEFSATYETDSIIGQEWVESLGYGENQLIFVESYICEYYEYVNIYSEDGTYIETREFEPGEEVPDHYEYQWVQTDGYYIYEYMEQPFTAVLPSTIIFTIKEDNTEHIRLEADFDVQKGDHVKADVALQIANIQIAANTELTKTKASASTQINYGTQALLTASASLPACVLFDKSADLDWEDWIYEYDPYNEEAKVKYGNGIASLDIMGEIQLKVSTKDINQYFLSIENIDDKYDWNNHNNWWESPYYTLEYNKDYAALYNDNLECILYYNSDTKQAELQWVADSYETTVTNYETNTEETVTLYEYIPVLYFPSNETSYAFGEYFTEQSFGSIINLTETLINNYIKLAKYNEIEPIEF</sequence>
<evidence type="ECO:0000313" key="2">
    <source>
        <dbReference type="Proteomes" id="UP000823641"/>
    </source>
</evidence>
<dbReference type="AlphaFoldDB" id="A0A9D9N3Z5"/>
<dbReference type="Proteomes" id="UP000823641">
    <property type="component" value="Unassembled WGS sequence"/>
</dbReference>
<accession>A0A9D9N3Z5</accession>
<protein>
    <submittedName>
        <fullName evidence="1">Uncharacterized protein</fullName>
    </submittedName>
</protein>